<evidence type="ECO:0008006" key="3">
    <source>
        <dbReference type="Google" id="ProtNLM"/>
    </source>
</evidence>
<organism evidence="1 2">
    <name type="scientific">Phytophthora pseudosyringae</name>
    <dbReference type="NCBI Taxonomy" id="221518"/>
    <lineage>
        <taxon>Eukaryota</taxon>
        <taxon>Sar</taxon>
        <taxon>Stramenopiles</taxon>
        <taxon>Oomycota</taxon>
        <taxon>Peronosporomycetes</taxon>
        <taxon>Peronosporales</taxon>
        <taxon>Peronosporaceae</taxon>
        <taxon>Phytophthora</taxon>
    </lineage>
</organism>
<dbReference type="Proteomes" id="UP000694044">
    <property type="component" value="Unassembled WGS sequence"/>
</dbReference>
<dbReference type="OrthoDB" id="72098at2759"/>
<reference evidence="1" key="1">
    <citation type="submission" date="2021-02" db="EMBL/GenBank/DDBJ databases">
        <authorList>
            <person name="Palmer J.M."/>
        </authorList>
    </citation>
    <scope>NUCLEOTIDE SEQUENCE</scope>
    <source>
        <strain evidence="1">SCRP734</strain>
    </source>
</reference>
<evidence type="ECO:0000313" key="2">
    <source>
        <dbReference type="Proteomes" id="UP000694044"/>
    </source>
</evidence>
<gene>
    <name evidence="1" type="ORF">PHYPSEUDO_014547</name>
</gene>
<evidence type="ECO:0000313" key="1">
    <source>
        <dbReference type="EMBL" id="KAG7387261.1"/>
    </source>
</evidence>
<comment type="caution">
    <text evidence="1">The sequence shown here is derived from an EMBL/GenBank/DDBJ whole genome shotgun (WGS) entry which is preliminary data.</text>
</comment>
<proteinExistence type="predicted"/>
<accession>A0A8T1W1Q6</accession>
<dbReference type="EMBL" id="JAGDFM010000083">
    <property type="protein sequence ID" value="KAG7387261.1"/>
    <property type="molecule type" value="Genomic_DNA"/>
</dbReference>
<keyword evidence="2" id="KW-1185">Reference proteome</keyword>
<name>A0A8T1W1Q6_9STRA</name>
<protein>
    <recommendedName>
        <fullName evidence="3">MACPF domain-containing protein</fullName>
    </recommendedName>
</protein>
<sequence>MDSLWAKLQKAQDDGDPPEQLAELVRAIKEGETGGESFSSEQRKLLVEAATAALEPAVVNLLRAERVSEFAPSLVAARACDLNEVAQALAGKELLELPDRARKSLQAKLESRSKILERTPVSRASTWFDTFCSQFPTERDIQHSPWSHLETLLGGDGQEASRATPAQERAAWEVWSEGRELRQMVLRYTLPPVVADLIEAAGFPTVTTMTKDDMNSIMKDTLGADRSKLMRMWRCESAAGKEAEASRKTRASELKKKTKQAFDLAATMKSHIDAGRTNALSEAQQQFEEVGLELGLGEWKQGLKDPSDPNKMLERLTSISNILVASERESVAGEAYDSDEKVVGYASGGLAMYGVSLGLEQSEIAKKPAKPLIRAPQYCPLISPEVGYTTKEEIFFSTESANRFRSAVTSCGASISAAVQASGWGFHAEASHSSSKSSTEKNKEQAEFQSNTAIHMVYAVVPTKAFRIPEEDMVLTVEARNAALAVSSRAEARCFLEDYGSHIPSGNQHLGGVFWKIVEMKADEKTSATTLETAMAAETNNSLAVGMSGWGSLAPLSGGASASKGSFDKTGTATGDTKSASTYSLTTKIECTGPPITSYDMFVKVLVEKNQSWHIIDRGGIDGLVPVWNVLESSGDGDLMATGNMLREEWIELARRATSCAQIVHLVYRARLAIPAYASEGSSVLEGQHVNPDSSPIEEANVLASVDQLCSLDVQSIDTKLLRYQVQQVFAKIARFDCQSKRFILATLLRGAKLPGFLKTIAGLSSQDNV</sequence>
<dbReference type="AlphaFoldDB" id="A0A8T1W1Q6"/>